<dbReference type="GO" id="GO:0045892">
    <property type="term" value="P:negative regulation of DNA-templated transcription"/>
    <property type="evidence" value="ECO:0007669"/>
    <property type="project" value="InterPro"/>
</dbReference>
<dbReference type="Gene3D" id="1.10.10.60">
    <property type="entry name" value="Homeodomain-like"/>
    <property type="match status" value="1"/>
</dbReference>
<evidence type="ECO:0000256" key="1">
    <source>
        <dbReference type="ARBA" id="ARBA00023015"/>
    </source>
</evidence>
<keyword evidence="2 4" id="KW-0238">DNA-binding</keyword>
<dbReference type="InterPro" id="IPR050109">
    <property type="entry name" value="HTH-type_TetR-like_transc_reg"/>
</dbReference>
<dbReference type="InterPro" id="IPR001647">
    <property type="entry name" value="HTH_TetR"/>
</dbReference>
<dbReference type="Gene3D" id="1.10.357.10">
    <property type="entry name" value="Tetracycline Repressor, domain 2"/>
    <property type="match status" value="1"/>
</dbReference>
<proteinExistence type="predicted"/>
<gene>
    <name evidence="6" type="ORF">SAMN05661093_02024</name>
</gene>
<dbReference type="SUPFAM" id="SSF48498">
    <property type="entry name" value="Tetracyclin repressor-like, C-terminal domain"/>
    <property type="match status" value="1"/>
</dbReference>
<keyword evidence="7" id="KW-1185">Reference proteome</keyword>
<dbReference type="AlphaFoldDB" id="A0A1Y5XBH6"/>
<dbReference type="Pfam" id="PF00440">
    <property type="entry name" value="TetR_N"/>
    <property type="match status" value="1"/>
</dbReference>
<dbReference type="GO" id="GO:0003700">
    <property type="term" value="F:DNA-binding transcription factor activity"/>
    <property type="evidence" value="ECO:0007669"/>
    <property type="project" value="TreeGrafter"/>
</dbReference>
<dbReference type="InterPro" id="IPR009057">
    <property type="entry name" value="Homeodomain-like_sf"/>
</dbReference>
<dbReference type="PROSITE" id="PS50977">
    <property type="entry name" value="HTH_TETR_2"/>
    <property type="match status" value="1"/>
</dbReference>
<dbReference type="PANTHER" id="PTHR30055:SF151">
    <property type="entry name" value="TRANSCRIPTIONAL REGULATORY PROTEIN"/>
    <property type="match status" value="1"/>
</dbReference>
<evidence type="ECO:0000256" key="4">
    <source>
        <dbReference type="PROSITE-ProRule" id="PRU00335"/>
    </source>
</evidence>
<evidence type="ECO:0000256" key="3">
    <source>
        <dbReference type="ARBA" id="ARBA00023163"/>
    </source>
</evidence>
<accession>A0A1Y5XBH6</accession>
<evidence type="ECO:0000259" key="5">
    <source>
        <dbReference type="PROSITE" id="PS50977"/>
    </source>
</evidence>
<dbReference type="InterPro" id="IPR004111">
    <property type="entry name" value="Repressor_TetR_C"/>
</dbReference>
<evidence type="ECO:0000313" key="7">
    <source>
        <dbReference type="Proteomes" id="UP000192674"/>
    </source>
</evidence>
<dbReference type="RefSeq" id="WP_084425758.1">
    <property type="nucleotide sequence ID" value="NZ_FWXV01000002.1"/>
</dbReference>
<dbReference type="EMBL" id="FWXV01000002">
    <property type="protein sequence ID" value="SMC85135.1"/>
    <property type="molecule type" value="Genomic_DNA"/>
</dbReference>
<dbReference type="PANTHER" id="PTHR30055">
    <property type="entry name" value="HTH-TYPE TRANSCRIPTIONAL REGULATOR RUTR"/>
    <property type="match status" value="1"/>
</dbReference>
<dbReference type="InterPro" id="IPR036271">
    <property type="entry name" value="Tet_transcr_reg_TetR-rel_C_sf"/>
</dbReference>
<reference evidence="6 7" key="1">
    <citation type="submission" date="2017-04" db="EMBL/GenBank/DDBJ databases">
        <authorList>
            <person name="Afonso C.L."/>
            <person name="Miller P.J."/>
            <person name="Scott M.A."/>
            <person name="Spackman E."/>
            <person name="Goraichik I."/>
            <person name="Dimitrov K.M."/>
            <person name="Suarez D.L."/>
            <person name="Swayne D.E."/>
        </authorList>
    </citation>
    <scope>NUCLEOTIDE SEQUENCE [LARGE SCALE GENOMIC DNA]</scope>
    <source>
        <strain evidence="6 7">DSM 43828</strain>
    </source>
</reference>
<feature type="DNA-binding region" description="H-T-H motif" evidence="4">
    <location>
        <begin position="51"/>
        <end position="70"/>
    </location>
</feature>
<dbReference type="Pfam" id="PF02909">
    <property type="entry name" value="TetR_C_1"/>
    <property type="match status" value="1"/>
</dbReference>
<evidence type="ECO:0000256" key="2">
    <source>
        <dbReference type="ARBA" id="ARBA00023125"/>
    </source>
</evidence>
<organism evidence="6 7">
    <name type="scientific">Kibdelosporangium aridum</name>
    <dbReference type="NCBI Taxonomy" id="2030"/>
    <lineage>
        <taxon>Bacteria</taxon>
        <taxon>Bacillati</taxon>
        <taxon>Actinomycetota</taxon>
        <taxon>Actinomycetes</taxon>
        <taxon>Pseudonocardiales</taxon>
        <taxon>Pseudonocardiaceae</taxon>
        <taxon>Kibdelosporangium</taxon>
    </lineage>
</organism>
<name>A0A1Y5XBH6_KIBAR</name>
<feature type="domain" description="HTH tetR-type" evidence="5">
    <location>
        <begin position="28"/>
        <end position="88"/>
    </location>
</feature>
<dbReference type="OrthoDB" id="2570341at2"/>
<protein>
    <submittedName>
        <fullName evidence="6">Transcriptional regulator, TetR family</fullName>
    </submittedName>
</protein>
<dbReference type="GO" id="GO:0000976">
    <property type="term" value="F:transcription cis-regulatory region binding"/>
    <property type="evidence" value="ECO:0007669"/>
    <property type="project" value="TreeGrafter"/>
</dbReference>
<dbReference type="SUPFAM" id="SSF46689">
    <property type="entry name" value="Homeodomain-like"/>
    <property type="match status" value="1"/>
</dbReference>
<evidence type="ECO:0000313" key="6">
    <source>
        <dbReference type="EMBL" id="SMC85135.1"/>
    </source>
</evidence>
<keyword evidence="1" id="KW-0805">Transcription regulation</keyword>
<keyword evidence="3" id="KW-0804">Transcription</keyword>
<sequence length="251" mass="27744">MTDQTELPEHIALLWGARETARRGPKPALKVRDITEAAIAIADAEGLAAVSMAKVAAHLGNSTMALYRYVRSKRELLMLMGDAALEPPPEFPENTGWREGLETWAKAIIAAVAQHPWYHEIPVSAPPFGPHNLQWFDRGLATLGETDLTEPEKAGVVMGLLTFLRGEYQLRAQLAAGYREDPSAFGRQYHNALTQILDPREFPALTKLVAAGVFDEDSLWDEDGIDTDFDFSLQLYLDGVAAYVEKRASPQ</sequence>
<dbReference type="Proteomes" id="UP000192674">
    <property type="component" value="Unassembled WGS sequence"/>
</dbReference>